<name>A0A7V4WVK9_CALAY</name>
<dbReference type="Proteomes" id="UP000885779">
    <property type="component" value="Unassembled WGS sequence"/>
</dbReference>
<proteinExistence type="predicted"/>
<protein>
    <submittedName>
        <fullName evidence="1">Uncharacterized protein</fullName>
    </submittedName>
</protein>
<dbReference type="AlphaFoldDB" id="A0A7V4WVK9"/>
<dbReference type="EMBL" id="DRQG01000114">
    <property type="protein sequence ID" value="HGY56464.1"/>
    <property type="molecule type" value="Genomic_DNA"/>
</dbReference>
<accession>A0A7V4WVK9</accession>
<organism evidence="1">
    <name type="scientific">Caldithrix abyssi</name>
    <dbReference type="NCBI Taxonomy" id="187145"/>
    <lineage>
        <taxon>Bacteria</taxon>
        <taxon>Pseudomonadati</taxon>
        <taxon>Calditrichota</taxon>
        <taxon>Calditrichia</taxon>
        <taxon>Calditrichales</taxon>
        <taxon>Calditrichaceae</taxon>
        <taxon>Caldithrix</taxon>
    </lineage>
</organism>
<gene>
    <name evidence="1" type="ORF">ENK44_12210</name>
</gene>
<comment type="caution">
    <text evidence="1">The sequence shown here is derived from an EMBL/GenBank/DDBJ whole genome shotgun (WGS) entry which is preliminary data.</text>
</comment>
<sequence length="152" mass="17084">MDKKERIQIEVEIPAKKVHVEHAFCPNGHQLVDESVKIHGKSAIKVKVKYQGKEGLFYIDPTYGSYDNIEEGISLPKGAVLELFCPECGVSLTDKDETCQLCSAPLFVLELPHNGIVEGCLRKGCVYHKMKLVDAEQQVARLFENDTMESYL</sequence>
<evidence type="ECO:0000313" key="1">
    <source>
        <dbReference type="EMBL" id="HGY56464.1"/>
    </source>
</evidence>
<reference evidence="1" key="1">
    <citation type="journal article" date="2020" name="mSystems">
        <title>Genome- and Community-Level Interaction Insights into Carbon Utilization and Element Cycling Functions of Hydrothermarchaeota in Hydrothermal Sediment.</title>
        <authorList>
            <person name="Zhou Z."/>
            <person name="Liu Y."/>
            <person name="Xu W."/>
            <person name="Pan J."/>
            <person name="Luo Z.H."/>
            <person name="Li M."/>
        </authorList>
    </citation>
    <scope>NUCLEOTIDE SEQUENCE [LARGE SCALE GENOMIC DNA]</scope>
    <source>
        <strain evidence="1">HyVt-577</strain>
    </source>
</reference>